<keyword evidence="2" id="KW-1133">Transmembrane helix</keyword>
<proteinExistence type="predicted"/>
<evidence type="ECO:0000313" key="4">
    <source>
        <dbReference type="Proteomes" id="UP000708208"/>
    </source>
</evidence>
<evidence type="ECO:0000256" key="1">
    <source>
        <dbReference type="SAM" id="MobiDB-lite"/>
    </source>
</evidence>
<protein>
    <submittedName>
        <fullName evidence="3">Uncharacterized protein</fullName>
    </submittedName>
</protein>
<organism evidence="3 4">
    <name type="scientific">Allacma fusca</name>
    <dbReference type="NCBI Taxonomy" id="39272"/>
    <lineage>
        <taxon>Eukaryota</taxon>
        <taxon>Metazoa</taxon>
        <taxon>Ecdysozoa</taxon>
        <taxon>Arthropoda</taxon>
        <taxon>Hexapoda</taxon>
        <taxon>Collembola</taxon>
        <taxon>Symphypleona</taxon>
        <taxon>Sminthuridae</taxon>
        <taxon>Allacma</taxon>
    </lineage>
</organism>
<gene>
    <name evidence="3" type="ORF">AFUS01_LOCUS3627</name>
</gene>
<comment type="caution">
    <text evidence="3">The sequence shown here is derived from an EMBL/GenBank/DDBJ whole genome shotgun (WGS) entry which is preliminary data.</text>
</comment>
<name>A0A8J2NTC5_9HEXA</name>
<feature type="region of interest" description="Disordered" evidence="1">
    <location>
        <begin position="46"/>
        <end position="76"/>
    </location>
</feature>
<dbReference type="EMBL" id="CAJVCH010021912">
    <property type="protein sequence ID" value="CAG7692166.1"/>
    <property type="molecule type" value="Genomic_DNA"/>
</dbReference>
<reference evidence="3" key="1">
    <citation type="submission" date="2021-06" db="EMBL/GenBank/DDBJ databases">
        <authorList>
            <person name="Hodson N. C."/>
            <person name="Mongue J. A."/>
            <person name="Jaron S. K."/>
        </authorList>
    </citation>
    <scope>NUCLEOTIDE SEQUENCE</scope>
</reference>
<accession>A0A8J2NTC5</accession>
<evidence type="ECO:0000313" key="3">
    <source>
        <dbReference type="EMBL" id="CAG7692166.1"/>
    </source>
</evidence>
<dbReference type="Proteomes" id="UP000708208">
    <property type="component" value="Unassembled WGS sequence"/>
</dbReference>
<dbReference type="AlphaFoldDB" id="A0A8J2NTC5"/>
<keyword evidence="2" id="KW-0472">Membrane</keyword>
<keyword evidence="2" id="KW-0812">Transmembrane</keyword>
<keyword evidence="4" id="KW-1185">Reference proteome</keyword>
<evidence type="ECO:0000256" key="2">
    <source>
        <dbReference type="SAM" id="Phobius"/>
    </source>
</evidence>
<sequence length="76" mass="8615">MQRVEAQSIYQPPDEFNVWMLAMVGVGSAFIIFVIASIYLMCNSPTGNQPQPLMRRSSQPTKTIRNTIPTTERNQL</sequence>
<dbReference type="OrthoDB" id="5814848at2759"/>
<feature type="transmembrane region" description="Helical" evidence="2">
    <location>
        <begin position="18"/>
        <end position="42"/>
    </location>
</feature>